<dbReference type="Proteomes" id="UP000190897">
    <property type="component" value="Unassembled WGS sequence"/>
</dbReference>
<evidence type="ECO:0000313" key="2">
    <source>
        <dbReference type="Proteomes" id="UP000190897"/>
    </source>
</evidence>
<organism evidence="1 2">
    <name type="scientific">Dyadobacter psychrophilus</name>
    <dbReference type="NCBI Taxonomy" id="651661"/>
    <lineage>
        <taxon>Bacteria</taxon>
        <taxon>Pseudomonadati</taxon>
        <taxon>Bacteroidota</taxon>
        <taxon>Cytophagia</taxon>
        <taxon>Cytophagales</taxon>
        <taxon>Spirosomataceae</taxon>
        <taxon>Dyadobacter</taxon>
    </lineage>
</organism>
<dbReference type="RefSeq" id="WP_082212755.1">
    <property type="nucleotide sequence ID" value="NZ_FUZA01000001.1"/>
</dbReference>
<dbReference type="STRING" id="651661.SAMN05660293_00131"/>
<sequence length="314" mass="36607">MSKHSFQITIPTDDEGFVGRECLECKKYFKIKPGTGLPTQYCHCPYCDYEGDQNTFWTQDQIDYSQSVGKQVAYEKLIEPLLDDFAKSLKRLETSTRGSLFQVKIKTKRSKPFFPIKYYDEAELETHLTCNNCQLEFAIYGVFSRCPDCKHLNAFAVFEKSLEVCKKQIDLFSQFQNDRDVELANLKFILSNAISSFDGLGKELRKKLVNKFPARPKNLFQNIDELEKVLAQNFDLDIQTKVSDYRFLRQMFQVRHIFEHNMGVVDVDFVTKVPDLNHLIDRKYPLSLSEVQKFLTLLSDLGRIIEGEAIKYYI</sequence>
<protein>
    <submittedName>
        <fullName evidence="1">Uncharacterized protein</fullName>
    </submittedName>
</protein>
<reference evidence="2" key="1">
    <citation type="submission" date="2017-02" db="EMBL/GenBank/DDBJ databases">
        <authorList>
            <person name="Varghese N."/>
            <person name="Submissions S."/>
        </authorList>
    </citation>
    <scope>NUCLEOTIDE SEQUENCE [LARGE SCALE GENOMIC DNA]</scope>
    <source>
        <strain evidence="2">DSM 22270</strain>
    </source>
</reference>
<name>A0A1T5B8L7_9BACT</name>
<dbReference type="AlphaFoldDB" id="A0A1T5B8L7"/>
<proteinExistence type="predicted"/>
<evidence type="ECO:0000313" key="1">
    <source>
        <dbReference type="EMBL" id="SKB43598.1"/>
    </source>
</evidence>
<dbReference type="EMBL" id="FUZA01000001">
    <property type="protein sequence ID" value="SKB43598.1"/>
    <property type="molecule type" value="Genomic_DNA"/>
</dbReference>
<gene>
    <name evidence="1" type="ORF">SAMN05660293_00131</name>
</gene>
<accession>A0A1T5B8L7</accession>
<dbReference type="OrthoDB" id="244835at2"/>
<keyword evidence="2" id="KW-1185">Reference proteome</keyword>